<feature type="region of interest" description="Disordered" evidence="12">
    <location>
        <begin position="423"/>
        <end position="450"/>
    </location>
</feature>
<comment type="similarity">
    <text evidence="1">Belongs to the protein kinase superfamily. CMGC Ser/Thr protein kinase family. MAP kinase subfamily.</text>
</comment>
<dbReference type="Gene3D" id="3.30.200.20">
    <property type="entry name" value="Phosphorylase Kinase, domain 1"/>
    <property type="match status" value="1"/>
</dbReference>
<dbReference type="GO" id="GO:0005737">
    <property type="term" value="C:cytoplasm"/>
    <property type="evidence" value="ECO:0000318"/>
    <property type="project" value="GO_Central"/>
</dbReference>
<evidence type="ECO:0000256" key="1">
    <source>
        <dbReference type="ARBA" id="ARBA00008832"/>
    </source>
</evidence>
<dbReference type="InterPro" id="IPR011009">
    <property type="entry name" value="Kinase-like_dom_sf"/>
</dbReference>
<dbReference type="PROSITE" id="PS01351">
    <property type="entry name" value="MAPK"/>
    <property type="match status" value="1"/>
</dbReference>
<keyword evidence="15" id="KW-1185">Reference proteome</keyword>
<evidence type="ECO:0000313" key="14">
    <source>
        <dbReference type="EMBL" id="KMZ68231.1"/>
    </source>
</evidence>
<name>A0A0K9PH07_ZOSMR</name>
<proteinExistence type="inferred from homology"/>
<gene>
    <name evidence="14" type="ORF">ZOSMA_246G00230</name>
</gene>
<evidence type="ECO:0000259" key="13">
    <source>
        <dbReference type="PROSITE" id="PS50011"/>
    </source>
</evidence>
<keyword evidence="8 11" id="KW-0067">ATP-binding</keyword>
<protein>
    <recommendedName>
        <fullName evidence="2">mitogen-activated protein kinase</fullName>
        <ecNumber evidence="2">2.7.11.24</ecNumber>
    </recommendedName>
</protein>
<evidence type="ECO:0000256" key="11">
    <source>
        <dbReference type="PROSITE-ProRule" id="PRU10141"/>
    </source>
</evidence>
<evidence type="ECO:0000256" key="4">
    <source>
        <dbReference type="ARBA" id="ARBA00022553"/>
    </source>
</evidence>
<sequence>MLDKDFFTEYGEATQYQIQEVIGKGSYGVVASAVDTHTGEKVAIKKINDVFEHVSDATRILREIKLLRLLRHPDIVEIKHIMLPPSRREFRDIYVVFELMESDLHQVIKANDDLTPEHYQFFLYQLLRSLKYIHSANVFHRDLKPKNILANADCKLKICDFGLARVSFNDAPSTIFWTDYVATRWYRAPELCGSFFSKYTPAIDIWSIGCIFAEMLTGKPLFPGKNVVHQLDIMTDLLGTPSTESVGRIRNEKAKRYLVSMRRKMPVPFAQKFPGINPLALHLLEKLLAFDPKDRPSAEEALTYPYFHGLANVDREPSTVPISKMEFEFERRKLAKDDVRELIYREILEYHPQMLQEYLRGADQTSFMYPSGVDRFKRQFAHLEEHGGKGERSTPLLRQHASLPRERVCATKVKAADDYEHLNSTSVSTTTQNSGHDKGSENSLTEENGINKSNCSARSLLKSASISASKCIDMKKNKDSEDPIPEFTEDVDEVSRKVTELKI</sequence>
<dbReference type="Proteomes" id="UP000036987">
    <property type="component" value="Unassembled WGS sequence"/>
</dbReference>
<feature type="compositionally biased region" description="Low complexity" evidence="12">
    <location>
        <begin position="423"/>
        <end position="434"/>
    </location>
</feature>
<dbReference type="SMART" id="SM00220">
    <property type="entry name" value="S_TKc"/>
    <property type="match status" value="1"/>
</dbReference>
<evidence type="ECO:0000256" key="5">
    <source>
        <dbReference type="ARBA" id="ARBA00022679"/>
    </source>
</evidence>
<dbReference type="GO" id="GO:0106310">
    <property type="term" value="F:protein serine kinase activity"/>
    <property type="evidence" value="ECO:0007669"/>
    <property type="project" value="RHEA"/>
</dbReference>
<dbReference type="OrthoDB" id="2396at2759"/>
<dbReference type="PROSITE" id="PS50011">
    <property type="entry name" value="PROTEIN_KINASE_DOM"/>
    <property type="match status" value="1"/>
</dbReference>
<reference evidence="15" key="1">
    <citation type="journal article" date="2016" name="Nature">
        <title>The genome of the seagrass Zostera marina reveals angiosperm adaptation to the sea.</title>
        <authorList>
            <person name="Olsen J.L."/>
            <person name="Rouze P."/>
            <person name="Verhelst B."/>
            <person name="Lin Y.-C."/>
            <person name="Bayer T."/>
            <person name="Collen J."/>
            <person name="Dattolo E."/>
            <person name="De Paoli E."/>
            <person name="Dittami S."/>
            <person name="Maumus F."/>
            <person name="Michel G."/>
            <person name="Kersting A."/>
            <person name="Lauritano C."/>
            <person name="Lohaus R."/>
            <person name="Toepel M."/>
            <person name="Tonon T."/>
            <person name="Vanneste K."/>
            <person name="Amirebrahimi M."/>
            <person name="Brakel J."/>
            <person name="Bostroem C."/>
            <person name="Chovatia M."/>
            <person name="Grimwood J."/>
            <person name="Jenkins J.W."/>
            <person name="Jueterbock A."/>
            <person name="Mraz A."/>
            <person name="Stam W.T."/>
            <person name="Tice H."/>
            <person name="Bornberg-Bauer E."/>
            <person name="Green P.J."/>
            <person name="Pearson G.A."/>
            <person name="Procaccini G."/>
            <person name="Duarte C.M."/>
            <person name="Schmutz J."/>
            <person name="Reusch T.B.H."/>
            <person name="Van de Peer Y."/>
        </authorList>
    </citation>
    <scope>NUCLEOTIDE SEQUENCE [LARGE SCALE GENOMIC DNA]</scope>
    <source>
        <strain evidence="15">cv. Finnish</strain>
    </source>
</reference>
<evidence type="ECO:0000313" key="15">
    <source>
        <dbReference type="Proteomes" id="UP000036987"/>
    </source>
</evidence>
<keyword evidence="4" id="KW-0597">Phosphoprotein</keyword>
<dbReference type="InterPro" id="IPR017441">
    <property type="entry name" value="Protein_kinase_ATP_BS"/>
</dbReference>
<evidence type="ECO:0000256" key="8">
    <source>
        <dbReference type="ARBA" id="ARBA00022840"/>
    </source>
</evidence>
<comment type="catalytic activity">
    <reaction evidence="9">
        <text>L-threonyl-[protein] + ATP = O-phospho-L-threonyl-[protein] + ADP + H(+)</text>
        <dbReference type="Rhea" id="RHEA:46608"/>
        <dbReference type="Rhea" id="RHEA-COMP:11060"/>
        <dbReference type="Rhea" id="RHEA-COMP:11605"/>
        <dbReference type="ChEBI" id="CHEBI:15378"/>
        <dbReference type="ChEBI" id="CHEBI:30013"/>
        <dbReference type="ChEBI" id="CHEBI:30616"/>
        <dbReference type="ChEBI" id="CHEBI:61977"/>
        <dbReference type="ChEBI" id="CHEBI:456216"/>
        <dbReference type="EC" id="2.7.11.24"/>
    </reaction>
</comment>
<dbReference type="OMA" id="PHKKNTQ"/>
<dbReference type="SUPFAM" id="SSF56112">
    <property type="entry name" value="Protein kinase-like (PK-like)"/>
    <property type="match status" value="1"/>
</dbReference>
<feature type="domain" description="Protein kinase" evidence="13">
    <location>
        <begin position="16"/>
        <end position="307"/>
    </location>
</feature>
<dbReference type="CDD" id="cd07859">
    <property type="entry name" value="STKc_TDY_MAPK"/>
    <property type="match status" value="1"/>
</dbReference>
<evidence type="ECO:0000256" key="2">
    <source>
        <dbReference type="ARBA" id="ARBA00012411"/>
    </source>
</evidence>
<feature type="binding site" evidence="11">
    <location>
        <position position="46"/>
    </location>
    <ligand>
        <name>ATP</name>
        <dbReference type="ChEBI" id="CHEBI:30616"/>
    </ligand>
</feature>
<dbReference type="EMBL" id="LFYR01000857">
    <property type="protein sequence ID" value="KMZ68231.1"/>
    <property type="molecule type" value="Genomic_DNA"/>
</dbReference>
<evidence type="ECO:0000256" key="12">
    <source>
        <dbReference type="SAM" id="MobiDB-lite"/>
    </source>
</evidence>
<dbReference type="Pfam" id="PF00069">
    <property type="entry name" value="Pkinase"/>
    <property type="match status" value="1"/>
</dbReference>
<dbReference type="InterPro" id="IPR000719">
    <property type="entry name" value="Prot_kinase_dom"/>
</dbReference>
<dbReference type="GO" id="GO:0004707">
    <property type="term" value="F:MAP kinase activity"/>
    <property type="evidence" value="ECO:0007669"/>
    <property type="project" value="UniProtKB-EC"/>
</dbReference>
<feature type="compositionally biased region" description="Polar residues" evidence="12">
    <location>
        <begin position="441"/>
        <end position="450"/>
    </location>
</feature>
<keyword evidence="6 11" id="KW-0547">Nucleotide-binding</keyword>
<evidence type="ECO:0000256" key="3">
    <source>
        <dbReference type="ARBA" id="ARBA00022527"/>
    </source>
</evidence>
<accession>A0A0K9PH07</accession>
<dbReference type="InterPro" id="IPR003527">
    <property type="entry name" value="MAP_kinase_CS"/>
</dbReference>
<dbReference type="GO" id="GO:0035556">
    <property type="term" value="P:intracellular signal transduction"/>
    <property type="evidence" value="ECO:0000318"/>
    <property type="project" value="GO_Central"/>
</dbReference>
<dbReference type="InterPro" id="IPR050117">
    <property type="entry name" value="MAPK"/>
</dbReference>
<dbReference type="Gene3D" id="1.10.510.10">
    <property type="entry name" value="Transferase(Phosphotransferase) domain 1"/>
    <property type="match status" value="1"/>
</dbReference>
<evidence type="ECO:0000256" key="6">
    <source>
        <dbReference type="ARBA" id="ARBA00022741"/>
    </source>
</evidence>
<dbReference type="FunFam" id="1.10.510.10:FF:000017">
    <property type="entry name" value="Mitogen-activated protein kinase"/>
    <property type="match status" value="1"/>
</dbReference>
<evidence type="ECO:0000256" key="10">
    <source>
        <dbReference type="ARBA" id="ARBA00048312"/>
    </source>
</evidence>
<dbReference type="PANTHER" id="PTHR24055">
    <property type="entry name" value="MITOGEN-ACTIVATED PROTEIN KINASE"/>
    <property type="match status" value="1"/>
</dbReference>
<dbReference type="GO" id="GO:0004674">
    <property type="term" value="F:protein serine/threonine kinase activity"/>
    <property type="evidence" value="ECO:0000318"/>
    <property type="project" value="GO_Central"/>
</dbReference>
<dbReference type="GO" id="GO:0005634">
    <property type="term" value="C:nucleus"/>
    <property type="evidence" value="ECO:0000318"/>
    <property type="project" value="GO_Central"/>
</dbReference>
<comment type="caution">
    <text evidence="14">The sequence shown here is derived from an EMBL/GenBank/DDBJ whole genome shotgun (WGS) entry which is preliminary data.</text>
</comment>
<keyword evidence="3" id="KW-0723">Serine/threonine-protein kinase</keyword>
<dbReference type="FunFam" id="3.30.200.20:FF:000578">
    <property type="entry name" value="Mitogen-activated protein kinase"/>
    <property type="match status" value="1"/>
</dbReference>
<comment type="catalytic activity">
    <reaction evidence="10">
        <text>L-seryl-[protein] + ATP = O-phospho-L-seryl-[protein] + ADP + H(+)</text>
        <dbReference type="Rhea" id="RHEA:17989"/>
        <dbReference type="Rhea" id="RHEA-COMP:9863"/>
        <dbReference type="Rhea" id="RHEA-COMP:11604"/>
        <dbReference type="ChEBI" id="CHEBI:15378"/>
        <dbReference type="ChEBI" id="CHEBI:29999"/>
        <dbReference type="ChEBI" id="CHEBI:30616"/>
        <dbReference type="ChEBI" id="CHEBI:83421"/>
        <dbReference type="ChEBI" id="CHEBI:456216"/>
        <dbReference type="EC" id="2.7.11.24"/>
    </reaction>
</comment>
<dbReference type="PROSITE" id="PS00107">
    <property type="entry name" value="PROTEIN_KINASE_ATP"/>
    <property type="match status" value="1"/>
</dbReference>
<dbReference type="AlphaFoldDB" id="A0A0K9PH07"/>
<dbReference type="GO" id="GO:0005524">
    <property type="term" value="F:ATP binding"/>
    <property type="evidence" value="ECO:0007669"/>
    <property type="project" value="UniProtKB-UniRule"/>
</dbReference>
<keyword evidence="7 14" id="KW-0418">Kinase</keyword>
<dbReference type="STRING" id="29655.A0A0K9PH07"/>
<keyword evidence="5" id="KW-0808">Transferase</keyword>
<dbReference type="EC" id="2.7.11.24" evidence="2"/>
<dbReference type="FunFam" id="3.30.200.20:FF:000046">
    <property type="entry name" value="Mitogen-activated protein kinase"/>
    <property type="match status" value="1"/>
</dbReference>
<organism evidence="14 15">
    <name type="scientific">Zostera marina</name>
    <name type="common">Eelgrass</name>
    <dbReference type="NCBI Taxonomy" id="29655"/>
    <lineage>
        <taxon>Eukaryota</taxon>
        <taxon>Viridiplantae</taxon>
        <taxon>Streptophyta</taxon>
        <taxon>Embryophyta</taxon>
        <taxon>Tracheophyta</taxon>
        <taxon>Spermatophyta</taxon>
        <taxon>Magnoliopsida</taxon>
        <taxon>Liliopsida</taxon>
        <taxon>Zosteraceae</taxon>
        <taxon>Zostera</taxon>
    </lineage>
</organism>
<evidence type="ECO:0000256" key="9">
    <source>
        <dbReference type="ARBA" id="ARBA00047592"/>
    </source>
</evidence>
<evidence type="ECO:0000256" key="7">
    <source>
        <dbReference type="ARBA" id="ARBA00022777"/>
    </source>
</evidence>